<dbReference type="Gene3D" id="1.25.40.10">
    <property type="entry name" value="Tetratricopeptide repeat domain"/>
    <property type="match status" value="1"/>
</dbReference>
<feature type="domain" description="PgaA membrane beta barrel" evidence="3">
    <location>
        <begin position="519"/>
        <end position="781"/>
    </location>
</feature>
<evidence type="ECO:0000313" key="4">
    <source>
        <dbReference type="EMBL" id="MFC5430557.1"/>
    </source>
</evidence>
<evidence type="ECO:0000256" key="1">
    <source>
        <dbReference type="PROSITE-ProRule" id="PRU00339"/>
    </source>
</evidence>
<sequence>MLLLSAYAALESKDTIAREEDVAKPVIFVVAVVDQPADETPVARPVITSDIGATIYAVDTAQSVPEPVTSDAQVHSSAAPDSGSGAQVAENSADTATATPPPITPIPTTSGKPAALEVAQNAQPMTQPATGPTPANPPPDGSTTPGTPPVAAPGQTPPAQTAEQPNDTLRREVFGLATSGGAIRALDEAKARPDVFTPVDIAQIEELSIRQEVRGGRDKVRAMSSHDRFDALDSAIHSAHDFDARLPKTPEYAEVRASLAGDLTVAYAARGRMKDAVAAFESIPTQSGISVEALAAVGEAYSYLQEPGKAEQVYRRAIEQETSSTTDEATRGFQYGTHTRPIDLREGLFYALTDQDKYTQARQVLEDMHAALPPADQVHPWDLANDDYMRYYRLYAQYQIYIGQTSAGMAGLDRLREQVPFSAEVRNAQADATLGASSTRRARDMYSATLTDHPENLEALAGLGRTSLMLDDYANARLINDAFNDTFPENGSVRSFKRDYAAYRAPVLSVEFNGEHGNSTLADNSFSIDTTLYSPPIYDNWRVFAHNFFGHANTDIGNVSRTRTGVGGDFRKGPLSVTAEATRSIGPAARTGGNGSVAYTFNDYVSANVSVDSDVNTLPWKAYVQHIWGKNAQIALNFTDTDRRSAELSYSATRFSDSNFNQEISGSATQRVFTAANQFVNLSLNLNTSSNTRANTAYFAPARDYTAELVAMHQWAIWRAGEKSLVQRIYLSAGAYNERGFGTSAEGGVRLEHAWTFSHDIRLTYGIGGLSHAYDGARETSGIAYTTLTVPF</sequence>
<protein>
    <submittedName>
        <fullName evidence="4">Poly-beta-1,6 N-acetyl-D-glucosamine export porin PgaA</fullName>
    </submittedName>
</protein>
<evidence type="ECO:0000259" key="3">
    <source>
        <dbReference type="Pfam" id="PF21197"/>
    </source>
</evidence>
<dbReference type="InterPro" id="IPR019734">
    <property type="entry name" value="TPR_rpt"/>
</dbReference>
<feature type="region of interest" description="Disordered" evidence="2">
    <location>
        <begin position="123"/>
        <end position="166"/>
    </location>
</feature>
<dbReference type="EMBL" id="JBHSMP010000020">
    <property type="protein sequence ID" value="MFC5430557.1"/>
    <property type="molecule type" value="Genomic_DNA"/>
</dbReference>
<keyword evidence="1" id="KW-0802">TPR repeat</keyword>
<dbReference type="InterPro" id="IPR011990">
    <property type="entry name" value="TPR-like_helical_dom_sf"/>
</dbReference>
<feature type="region of interest" description="Disordered" evidence="2">
    <location>
        <begin position="67"/>
        <end position="111"/>
    </location>
</feature>
<gene>
    <name evidence="4" type="ORF">ACFPTO_17375</name>
</gene>
<feature type="repeat" description="TPR" evidence="1">
    <location>
        <begin position="291"/>
        <end position="324"/>
    </location>
</feature>
<organism evidence="4 5">
    <name type="scientific">Paraburkholderia denitrificans</name>
    <dbReference type="NCBI Taxonomy" id="694025"/>
    <lineage>
        <taxon>Bacteria</taxon>
        <taxon>Pseudomonadati</taxon>
        <taxon>Pseudomonadota</taxon>
        <taxon>Betaproteobacteria</taxon>
        <taxon>Burkholderiales</taxon>
        <taxon>Burkholderiaceae</taxon>
        <taxon>Paraburkholderia</taxon>
    </lineage>
</organism>
<accession>A0ABW0JBQ3</accession>
<dbReference type="Proteomes" id="UP001596103">
    <property type="component" value="Unassembled WGS sequence"/>
</dbReference>
<dbReference type="RefSeq" id="WP_377713106.1">
    <property type="nucleotide sequence ID" value="NZ_JBHSMP010000020.1"/>
</dbReference>
<reference evidence="5" key="1">
    <citation type="journal article" date="2019" name="Int. J. Syst. Evol. Microbiol.">
        <title>The Global Catalogue of Microorganisms (GCM) 10K type strain sequencing project: providing services to taxonomists for standard genome sequencing and annotation.</title>
        <authorList>
            <consortium name="The Broad Institute Genomics Platform"/>
            <consortium name="The Broad Institute Genome Sequencing Center for Infectious Disease"/>
            <person name="Wu L."/>
            <person name="Ma J."/>
        </authorList>
    </citation>
    <scope>NUCLEOTIDE SEQUENCE [LARGE SCALE GENOMIC DNA]</scope>
    <source>
        <strain evidence="5">CCUG 56042</strain>
    </source>
</reference>
<evidence type="ECO:0000313" key="5">
    <source>
        <dbReference type="Proteomes" id="UP001596103"/>
    </source>
</evidence>
<feature type="compositionally biased region" description="Pro residues" evidence="2">
    <location>
        <begin position="134"/>
        <end position="151"/>
    </location>
</feature>
<proteinExistence type="predicted"/>
<dbReference type="PROSITE" id="PS50005">
    <property type="entry name" value="TPR"/>
    <property type="match status" value="1"/>
</dbReference>
<keyword evidence="5" id="KW-1185">Reference proteome</keyword>
<name>A0ABW0JBQ3_9BURK</name>
<dbReference type="InterPro" id="IPR049003">
    <property type="entry name" value="PgaA_barrel"/>
</dbReference>
<dbReference type="Pfam" id="PF21197">
    <property type="entry name" value="PgaA_barrel"/>
    <property type="match status" value="1"/>
</dbReference>
<comment type="caution">
    <text evidence="4">The sequence shown here is derived from an EMBL/GenBank/DDBJ whole genome shotgun (WGS) entry which is preliminary data.</text>
</comment>
<evidence type="ECO:0000256" key="2">
    <source>
        <dbReference type="SAM" id="MobiDB-lite"/>
    </source>
</evidence>
<dbReference type="SUPFAM" id="SSF48452">
    <property type="entry name" value="TPR-like"/>
    <property type="match status" value="1"/>
</dbReference>
<feature type="compositionally biased region" description="Low complexity" evidence="2">
    <location>
        <begin position="152"/>
        <end position="165"/>
    </location>
</feature>